<sequence length="111" mass="12213">MKSLVKQGWVLKIRVRVTKNQRAALIHILEDRHVKASKSTVYVAGNVATFSMADPIGWLEGQIAQYPRGEFPRASLLGVVRKLARSPAGHIMKPGRSGRQTSYPHGTGPAR</sequence>
<evidence type="ECO:0000256" key="1">
    <source>
        <dbReference type="SAM" id="MobiDB-lite"/>
    </source>
</evidence>
<evidence type="ECO:0000313" key="2">
    <source>
        <dbReference type="EMBL" id="GAA2700897.1"/>
    </source>
</evidence>
<gene>
    <name evidence="2" type="ORF">GCM10010412_098290</name>
</gene>
<protein>
    <recommendedName>
        <fullName evidence="4">Transposase</fullName>
    </recommendedName>
</protein>
<keyword evidence="3" id="KW-1185">Reference proteome</keyword>
<accession>A0ABP6FYT0</accession>
<dbReference type="Proteomes" id="UP001501666">
    <property type="component" value="Unassembled WGS sequence"/>
</dbReference>
<reference evidence="3" key="1">
    <citation type="journal article" date="2019" name="Int. J. Syst. Evol. Microbiol.">
        <title>The Global Catalogue of Microorganisms (GCM) 10K type strain sequencing project: providing services to taxonomists for standard genome sequencing and annotation.</title>
        <authorList>
            <consortium name="The Broad Institute Genomics Platform"/>
            <consortium name="The Broad Institute Genome Sequencing Center for Infectious Disease"/>
            <person name="Wu L."/>
            <person name="Ma J."/>
        </authorList>
    </citation>
    <scope>NUCLEOTIDE SEQUENCE [LARGE SCALE GENOMIC DNA]</scope>
    <source>
        <strain evidence="3">JCM 6835</strain>
    </source>
</reference>
<feature type="region of interest" description="Disordered" evidence="1">
    <location>
        <begin position="88"/>
        <end position="111"/>
    </location>
</feature>
<comment type="caution">
    <text evidence="2">The sequence shown here is derived from an EMBL/GenBank/DDBJ whole genome shotgun (WGS) entry which is preliminary data.</text>
</comment>
<proteinExistence type="predicted"/>
<evidence type="ECO:0008006" key="4">
    <source>
        <dbReference type="Google" id="ProtNLM"/>
    </source>
</evidence>
<organism evidence="2 3">
    <name type="scientific">Nonomuraea recticatena</name>
    <dbReference type="NCBI Taxonomy" id="46178"/>
    <lineage>
        <taxon>Bacteria</taxon>
        <taxon>Bacillati</taxon>
        <taxon>Actinomycetota</taxon>
        <taxon>Actinomycetes</taxon>
        <taxon>Streptosporangiales</taxon>
        <taxon>Streptosporangiaceae</taxon>
        <taxon>Nonomuraea</taxon>
    </lineage>
</organism>
<name>A0ABP6FYT0_9ACTN</name>
<dbReference type="EMBL" id="BAAATE010000063">
    <property type="protein sequence ID" value="GAA2700897.1"/>
    <property type="molecule type" value="Genomic_DNA"/>
</dbReference>
<evidence type="ECO:0000313" key="3">
    <source>
        <dbReference type="Proteomes" id="UP001501666"/>
    </source>
</evidence>